<evidence type="ECO:0000256" key="14">
    <source>
        <dbReference type="ARBA" id="ARBA00026104"/>
    </source>
</evidence>
<evidence type="ECO:0000313" key="18">
    <source>
        <dbReference type="Proteomes" id="UP000290189"/>
    </source>
</evidence>
<evidence type="ECO:0000256" key="7">
    <source>
        <dbReference type="ARBA" id="ARBA00022801"/>
    </source>
</evidence>
<keyword evidence="11" id="KW-0443">Lipid metabolism</keyword>
<accession>A0A3P3YA85</accession>
<keyword evidence="5 15" id="KW-0812">Transmembrane</keyword>
<proteinExistence type="predicted"/>
<sequence>MTAPKRPERHRSSIDTTSKLAAGFVMIGIRRHRALLLVSSALILLSAALLSALAFIVVGVFDRHFAFVPTPFSGNNHAFVQVAMGLHLGVFAATLLCTIALQVSSLSTRFMQHRHALAIPDLVPYVLIGALTVLTVILTVLRVVFPRLWHMPGIMAGYLTVVWLYVALRVLVASALSGQSIASVYGCVKRKYSADAFDDFEVVVKMMIADLASSVHSHSALDAFELVQAWQQYRIRSKQPDLEGGMTRDAGVADLDPKTLALYRRALRYSTDAYGLFALLLDRMTKPDLTGCGSICAPREHRRRTRFRVLSQIDDDDIIDGNFTPTVCLPAFICTVDRRRREVWISISGSCTVSDVLTDIRADAIAIDAPPGFEGGYAHAGIWTSAVNVHDRLRSSSDLAAFLGEHPDYRIMLTGHSLGAGTATALHLILQKHPLDGVTARPVRCVAFACPPILSEELAARPIPDLDQVYVVDDVVTQMTLHGFKRFVSEMAVLSAALHDSAARARMPRRWACAYESKLSAALAEFLDGLDVAAVERQIEERVARMVDDERHRPLFAPGRKVPLRPANAEWDLSWDDDYDGIRATPTMFVSHLFASYHDAIERATGDCDPGGAPVERL</sequence>
<protein>
    <recommendedName>
        <fullName evidence="14">sn-1-specific diacylglycerol lipase</fullName>
        <ecNumber evidence="14">3.1.1.116</ecNumber>
    </recommendedName>
</protein>
<keyword evidence="9" id="KW-0442">Lipid degradation</keyword>
<keyword evidence="8" id="KW-0106">Calcium</keyword>
<dbReference type="InterPro" id="IPR029058">
    <property type="entry name" value="AB_hydrolase_fold"/>
</dbReference>
<dbReference type="Pfam" id="PF01764">
    <property type="entry name" value="Lipase_3"/>
    <property type="match status" value="1"/>
</dbReference>
<evidence type="ECO:0000256" key="4">
    <source>
        <dbReference type="ARBA" id="ARBA00022553"/>
    </source>
</evidence>
<feature type="transmembrane region" description="Helical" evidence="15">
    <location>
        <begin position="78"/>
        <end position="101"/>
    </location>
</feature>
<feature type="transmembrane region" description="Helical" evidence="15">
    <location>
        <begin position="34"/>
        <end position="58"/>
    </location>
</feature>
<dbReference type="PANTHER" id="PTHR45792">
    <property type="entry name" value="DIACYLGLYCEROL LIPASE HOMOLOG-RELATED"/>
    <property type="match status" value="1"/>
</dbReference>
<dbReference type="EC" id="3.1.1.116" evidence="14"/>
<evidence type="ECO:0000256" key="12">
    <source>
        <dbReference type="ARBA" id="ARBA00023136"/>
    </source>
</evidence>
<name>A0A3P3YA85_PLABS</name>
<evidence type="ECO:0000256" key="9">
    <source>
        <dbReference type="ARBA" id="ARBA00022963"/>
    </source>
</evidence>
<dbReference type="AlphaFoldDB" id="A0A3P3YA85"/>
<evidence type="ECO:0000256" key="11">
    <source>
        <dbReference type="ARBA" id="ARBA00023098"/>
    </source>
</evidence>
<dbReference type="GO" id="GO:0016298">
    <property type="term" value="F:lipase activity"/>
    <property type="evidence" value="ECO:0007669"/>
    <property type="project" value="TreeGrafter"/>
</dbReference>
<feature type="transmembrane region" description="Helical" evidence="15">
    <location>
        <begin position="151"/>
        <end position="172"/>
    </location>
</feature>
<evidence type="ECO:0000256" key="13">
    <source>
        <dbReference type="ARBA" id="ARBA00024531"/>
    </source>
</evidence>
<feature type="transmembrane region" description="Helical" evidence="15">
    <location>
        <begin position="122"/>
        <end position="145"/>
    </location>
</feature>
<dbReference type="PANTHER" id="PTHR45792:SF8">
    <property type="entry name" value="DIACYLGLYCEROL LIPASE-ALPHA"/>
    <property type="match status" value="1"/>
</dbReference>
<evidence type="ECO:0000256" key="6">
    <source>
        <dbReference type="ARBA" id="ARBA00022723"/>
    </source>
</evidence>
<keyword evidence="6" id="KW-0479">Metal-binding</keyword>
<dbReference type="GO" id="GO:0046872">
    <property type="term" value="F:metal ion binding"/>
    <property type="evidence" value="ECO:0007669"/>
    <property type="project" value="UniProtKB-KW"/>
</dbReference>
<keyword evidence="10 15" id="KW-1133">Transmembrane helix</keyword>
<keyword evidence="4" id="KW-0597">Phosphoprotein</keyword>
<organism evidence="17 18">
    <name type="scientific">Plasmodiophora brassicae</name>
    <name type="common">Clubroot disease agent</name>
    <dbReference type="NCBI Taxonomy" id="37360"/>
    <lineage>
        <taxon>Eukaryota</taxon>
        <taxon>Sar</taxon>
        <taxon>Rhizaria</taxon>
        <taxon>Endomyxa</taxon>
        <taxon>Phytomyxea</taxon>
        <taxon>Plasmodiophorida</taxon>
        <taxon>Plasmodiophoridae</taxon>
        <taxon>Plasmodiophora</taxon>
    </lineage>
</organism>
<dbReference type="InterPro" id="IPR052214">
    <property type="entry name" value="DAG_Lipase-Related"/>
</dbReference>
<dbReference type="Proteomes" id="UP000290189">
    <property type="component" value="Unassembled WGS sequence"/>
</dbReference>
<evidence type="ECO:0000256" key="5">
    <source>
        <dbReference type="ARBA" id="ARBA00022692"/>
    </source>
</evidence>
<evidence type="ECO:0000256" key="15">
    <source>
        <dbReference type="SAM" id="Phobius"/>
    </source>
</evidence>
<evidence type="ECO:0000256" key="10">
    <source>
        <dbReference type="ARBA" id="ARBA00022989"/>
    </source>
</evidence>
<geneLocation type="mitochondrion" evidence="17"/>
<keyword evidence="3" id="KW-1003">Cell membrane</keyword>
<dbReference type="SUPFAM" id="SSF53474">
    <property type="entry name" value="alpha/beta-Hydrolases"/>
    <property type="match status" value="1"/>
</dbReference>
<evidence type="ECO:0000256" key="2">
    <source>
        <dbReference type="ARBA" id="ARBA00004651"/>
    </source>
</evidence>
<comment type="subcellular location">
    <subcellularLocation>
        <location evidence="2">Cell membrane</location>
        <topology evidence="2">Multi-pass membrane protein</topology>
    </subcellularLocation>
</comment>
<gene>
    <name evidence="17" type="ORF">PLBR_LOCUS4279</name>
</gene>
<dbReference type="Gene3D" id="3.40.50.1820">
    <property type="entry name" value="alpha/beta hydrolase"/>
    <property type="match status" value="1"/>
</dbReference>
<comment type="cofactor">
    <cofactor evidence="1">
        <name>Ca(2+)</name>
        <dbReference type="ChEBI" id="CHEBI:29108"/>
    </cofactor>
</comment>
<keyword evidence="12 15" id="KW-0472">Membrane</keyword>
<feature type="domain" description="Fungal lipase-type" evidence="16">
    <location>
        <begin position="345"/>
        <end position="480"/>
    </location>
</feature>
<evidence type="ECO:0000256" key="8">
    <source>
        <dbReference type="ARBA" id="ARBA00022837"/>
    </source>
</evidence>
<keyword evidence="17" id="KW-0496">Mitochondrion</keyword>
<keyword evidence="7" id="KW-0378">Hydrolase</keyword>
<evidence type="ECO:0000256" key="1">
    <source>
        <dbReference type="ARBA" id="ARBA00001913"/>
    </source>
</evidence>
<dbReference type="InterPro" id="IPR002921">
    <property type="entry name" value="Fungal_lipase-type"/>
</dbReference>
<comment type="catalytic activity">
    <reaction evidence="13">
        <text>a 1,2-diacyl-sn-glycerol + H2O = a 2-acylglycerol + a fatty acid + H(+)</text>
        <dbReference type="Rhea" id="RHEA:33275"/>
        <dbReference type="ChEBI" id="CHEBI:15377"/>
        <dbReference type="ChEBI" id="CHEBI:15378"/>
        <dbReference type="ChEBI" id="CHEBI:17389"/>
        <dbReference type="ChEBI" id="CHEBI:17815"/>
        <dbReference type="ChEBI" id="CHEBI:28868"/>
        <dbReference type="EC" id="3.1.1.116"/>
    </reaction>
    <physiologicalReaction direction="left-to-right" evidence="13">
        <dbReference type="Rhea" id="RHEA:33276"/>
    </physiologicalReaction>
</comment>
<evidence type="ECO:0000259" key="16">
    <source>
        <dbReference type="Pfam" id="PF01764"/>
    </source>
</evidence>
<evidence type="ECO:0000256" key="3">
    <source>
        <dbReference type="ARBA" id="ARBA00022475"/>
    </source>
</evidence>
<reference evidence="17 18" key="1">
    <citation type="submission" date="2018-03" db="EMBL/GenBank/DDBJ databases">
        <authorList>
            <person name="Fogelqvist J."/>
        </authorList>
    </citation>
    <scope>NUCLEOTIDE SEQUENCE [LARGE SCALE GENOMIC DNA]</scope>
</reference>
<dbReference type="GO" id="GO:0016042">
    <property type="term" value="P:lipid catabolic process"/>
    <property type="evidence" value="ECO:0007669"/>
    <property type="project" value="UniProtKB-KW"/>
</dbReference>
<dbReference type="CDD" id="cd00519">
    <property type="entry name" value="Lipase_3"/>
    <property type="match status" value="1"/>
</dbReference>
<dbReference type="EMBL" id="OVEO01000007">
    <property type="protein sequence ID" value="SPQ97064.1"/>
    <property type="molecule type" value="Genomic_DNA"/>
</dbReference>
<evidence type="ECO:0000313" key="17">
    <source>
        <dbReference type="EMBL" id="SPQ97064.1"/>
    </source>
</evidence>
<dbReference type="GO" id="GO:0005886">
    <property type="term" value="C:plasma membrane"/>
    <property type="evidence" value="ECO:0007669"/>
    <property type="project" value="UniProtKB-SubCell"/>
</dbReference>